<dbReference type="STRING" id="453582.SAMN05421580_11026"/>
<dbReference type="RefSeq" id="WP_245826557.1">
    <property type="nucleotide sequence ID" value="NZ_FTOG01000010.1"/>
</dbReference>
<dbReference type="EMBL" id="FTOG01000010">
    <property type="protein sequence ID" value="SIT10212.1"/>
    <property type="molecule type" value="Genomic_DNA"/>
</dbReference>
<dbReference type="InterPro" id="IPR009061">
    <property type="entry name" value="DNA-bd_dom_put_sf"/>
</dbReference>
<gene>
    <name evidence="2" type="ORF">SAMN05421580_11026</name>
</gene>
<keyword evidence="3" id="KW-1185">Reference proteome</keyword>
<dbReference type="Gene3D" id="1.10.238.160">
    <property type="match status" value="1"/>
</dbReference>
<accession>A0A1N7PI06</accession>
<evidence type="ECO:0000313" key="3">
    <source>
        <dbReference type="Proteomes" id="UP000186221"/>
    </source>
</evidence>
<protein>
    <submittedName>
        <fullName evidence="2">Prophage regulatory protein</fullName>
    </submittedName>
</protein>
<dbReference type="Pfam" id="PF12728">
    <property type="entry name" value="HTH_17"/>
    <property type="match status" value="1"/>
</dbReference>
<evidence type="ECO:0000313" key="2">
    <source>
        <dbReference type="EMBL" id="SIT10212.1"/>
    </source>
</evidence>
<name>A0A1N7PI06_9RHOB</name>
<proteinExistence type="predicted"/>
<dbReference type="AlphaFoldDB" id="A0A1N7PI06"/>
<feature type="domain" description="Helix-turn-helix" evidence="1">
    <location>
        <begin position="11"/>
        <end position="57"/>
    </location>
</feature>
<evidence type="ECO:0000259" key="1">
    <source>
        <dbReference type="Pfam" id="PF12728"/>
    </source>
</evidence>
<sequence>MNAQSLANEVYLKVEEVAARYGVSIDTIYRWKRNGDFPKARKIGPGVTRWRLSDLIEHEANMQACFATHLNIPHNE</sequence>
<reference evidence="3" key="1">
    <citation type="submission" date="2017-01" db="EMBL/GenBank/DDBJ databases">
        <authorList>
            <person name="Varghese N."/>
            <person name="Submissions S."/>
        </authorList>
    </citation>
    <scope>NUCLEOTIDE SEQUENCE [LARGE SCALE GENOMIC DNA]</scope>
    <source>
        <strain evidence="3">DSM 19945</strain>
    </source>
</reference>
<dbReference type="Proteomes" id="UP000186221">
    <property type="component" value="Unassembled WGS sequence"/>
</dbReference>
<dbReference type="InterPro" id="IPR041657">
    <property type="entry name" value="HTH_17"/>
</dbReference>
<organism evidence="2 3">
    <name type="scientific">Rhodobacter aestuarii</name>
    <dbReference type="NCBI Taxonomy" id="453582"/>
    <lineage>
        <taxon>Bacteria</taxon>
        <taxon>Pseudomonadati</taxon>
        <taxon>Pseudomonadota</taxon>
        <taxon>Alphaproteobacteria</taxon>
        <taxon>Rhodobacterales</taxon>
        <taxon>Rhodobacter group</taxon>
        <taxon>Rhodobacter</taxon>
    </lineage>
</organism>
<dbReference type="SUPFAM" id="SSF46955">
    <property type="entry name" value="Putative DNA-binding domain"/>
    <property type="match status" value="1"/>
</dbReference>